<feature type="binding site" evidence="5">
    <location>
        <position position="69"/>
    </location>
    <ligand>
        <name>Ca(2+)</name>
        <dbReference type="ChEBI" id="CHEBI:29108"/>
    </ligand>
</feature>
<dbReference type="EC" id="3.1.1.4" evidence="8"/>
<accession>A0A6P8J0E5</accession>
<keyword evidence="2 8" id="KW-0964">Secreted</keyword>
<comment type="subcellular location">
    <subcellularLocation>
        <location evidence="1 8">Secreted</location>
    </subcellularLocation>
</comment>
<evidence type="ECO:0000256" key="1">
    <source>
        <dbReference type="ARBA" id="ARBA00004613"/>
    </source>
</evidence>
<keyword evidence="3 6" id="KW-1015">Disulfide bond</keyword>
<feature type="binding site" evidence="5">
    <location>
        <position position="71"/>
    </location>
    <ligand>
        <name>Ca(2+)</name>
        <dbReference type="ChEBI" id="CHEBI:29108"/>
    </ligand>
</feature>
<evidence type="ECO:0000256" key="8">
    <source>
        <dbReference type="RuleBase" id="RU361236"/>
    </source>
</evidence>
<evidence type="ECO:0000256" key="3">
    <source>
        <dbReference type="ARBA" id="ARBA00023157"/>
    </source>
</evidence>
<evidence type="ECO:0000256" key="5">
    <source>
        <dbReference type="PIRSR" id="PIRSR601211-2"/>
    </source>
</evidence>
<dbReference type="RefSeq" id="XP_031572942.1">
    <property type="nucleotide sequence ID" value="XM_031717082.1"/>
</dbReference>
<dbReference type="GO" id="GO:0050482">
    <property type="term" value="P:arachidonate secretion"/>
    <property type="evidence" value="ECO:0007669"/>
    <property type="project" value="InterPro"/>
</dbReference>
<dbReference type="Proteomes" id="UP000515163">
    <property type="component" value="Unplaced"/>
</dbReference>
<dbReference type="GO" id="GO:0005509">
    <property type="term" value="F:calcium ion binding"/>
    <property type="evidence" value="ECO:0007669"/>
    <property type="project" value="InterPro"/>
</dbReference>
<keyword evidence="5" id="KW-0479">Metal-binding</keyword>
<dbReference type="PRINTS" id="PR00389">
    <property type="entry name" value="PHPHLIPASEA2"/>
</dbReference>
<comment type="cofactor">
    <cofactor evidence="5">
        <name>Ca(2+)</name>
        <dbReference type="ChEBI" id="CHEBI:29108"/>
    </cofactor>
    <text evidence="5">Binds 1 Ca(2+) ion per subunit.</text>
</comment>
<dbReference type="InterPro" id="IPR001211">
    <property type="entry name" value="PLA2"/>
</dbReference>
<dbReference type="PANTHER" id="PTHR11716">
    <property type="entry name" value="PHOSPHOLIPASE A2 FAMILY MEMBER"/>
    <property type="match status" value="1"/>
</dbReference>
<evidence type="ECO:0000313" key="11">
    <source>
        <dbReference type="RefSeq" id="XP_031572942.1"/>
    </source>
</evidence>
<feature type="disulfide bond" evidence="6">
    <location>
        <begin position="97"/>
        <end position="125"/>
    </location>
</feature>
<dbReference type="InterPro" id="IPR036444">
    <property type="entry name" value="PLipase_A2_dom_sf"/>
</dbReference>
<keyword evidence="5 8" id="KW-0106">Calcium</keyword>
<dbReference type="InterPro" id="IPR033113">
    <property type="entry name" value="PLA2_histidine"/>
</dbReference>
<dbReference type="GO" id="GO:0016042">
    <property type="term" value="P:lipid catabolic process"/>
    <property type="evidence" value="ECO:0007669"/>
    <property type="project" value="InterPro"/>
</dbReference>
<comment type="similarity">
    <text evidence="7">Belongs to the phospholipase A2 family.</text>
</comment>
<organism evidence="10 11">
    <name type="scientific">Actinia tenebrosa</name>
    <name type="common">Australian red waratah sea anemone</name>
    <dbReference type="NCBI Taxonomy" id="6105"/>
    <lineage>
        <taxon>Eukaryota</taxon>
        <taxon>Metazoa</taxon>
        <taxon>Cnidaria</taxon>
        <taxon>Anthozoa</taxon>
        <taxon>Hexacorallia</taxon>
        <taxon>Actiniaria</taxon>
        <taxon>Actiniidae</taxon>
        <taxon>Actinia</taxon>
    </lineage>
</organism>
<feature type="disulfide bond" evidence="6">
    <location>
        <begin position="83"/>
        <end position="139"/>
    </location>
</feature>
<dbReference type="PANTHER" id="PTHR11716:SF51">
    <property type="entry name" value="PHOSPHOLIPASE A2"/>
    <property type="match status" value="1"/>
</dbReference>
<sequence>MFYKTALLLVAVTAFLLTEVQGHRKKFVESKKAVRPEVQKKNLLQFGLMVNCMTGRFALDYNNYGSYCGVGGSGTPVDDLDRCCKVHDECYGRYDHCTPYYIYYTSYRTGWHPNCKITCGDTDPCRKAVCMCDKEAAECFAKNKYNPKNNNKWFLWFRK</sequence>
<dbReference type="GO" id="GO:0047498">
    <property type="term" value="F:calcium-dependent phospholipase A2 activity"/>
    <property type="evidence" value="ECO:0007669"/>
    <property type="project" value="TreeGrafter"/>
</dbReference>
<feature type="domain" description="Phospholipase A2-like central" evidence="9">
    <location>
        <begin position="42"/>
        <end position="158"/>
    </location>
</feature>
<feature type="disulfide bond" evidence="6">
    <location>
        <begin position="90"/>
        <end position="132"/>
    </location>
</feature>
<dbReference type="GO" id="GO:0005543">
    <property type="term" value="F:phospholipid binding"/>
    <property type="evidence" value="ECO:0007669"/>
    <property type="project" value="TreeGrafter"/>
</dbReference>
<gene>
    <name evidence="11" type="primary">LOC116306936</name>
</gene>
<evidence type="ECO:0000313" key="10">
    <source>
        <dbReference type="Proteomes" id="UP000515163"/>
    </source>
</evidence>
<evidence type="ECO:0000256" key="2">
    <source>
        <dbReference type="ARBA" id="ARBA00022525"/>
    </source>
</evidence>
<proteinExistence type="inferred from homology"/>
<keyword evidence="10" id="KW-1185">Reference proteome</keyword>
<dbReference type="KEGG" id="aten:116306936"/>
<feature type="binding site" evidence="5">
    <location>
        <position position="88"/>
    </location>
    <ligand>
        <name>Ca(2+)</name>
        <dbReference type="ChEBI" id="CHEBI:29108"/>
    </ligand>
</feature>
<dbReference type="SUPFAM" id="SSF48619">
    <property type="entry name" value="Phospholipase A2, PLA2"/>
    <property type="match status" value="1"/>
</dbReference>
<keyword evidence="8" id="KW-0732">Signal</keyword>
<dbReference type="InParanoid" id="A0A6P8J0E5"/>
<evidence type="ECO:0000256" key="6">
    <source>
        <dbReference type="PIRSR" id="PIRSR601211-3"/>
    </source>
</evidence>
<feature type="chain" id="PRO_5028515128" description="Phospholipase A2" evidence="8">
    <location>
        <begin position="23"/>
        <end position="159"/>
    </location>
</feature>
<keyword evidence="8" id="KW-0443">Lipid metabolism</keyword>
<dbReference type="Gene3D" id="1.20.90.10">
    <property type="entry name" value="Phospholipase A2 domain"/>
    <property type="match status" value="1"/>
</dbReference>
<reference evidence="11" key="1">
    <citation type="submission" date="2025-08" db="UniProtKB">
        <authorList>
            <consortium name="RefSeq"/>
        </authorList>
    </citation>
    <scope>IDENTIFICATION</scope>
    <source>
        <tissue evidence="11">Tentacle</tissue>
    </source>
</reference>
<dbReference type="GO" id="GO:0006644">
    <property type="term" value="P:phospholipid metabolic process"/>
    <property type="evidence" value="ECO:0007669"/>
    <property type="project" value="InterPro"/>
</dbReference>
<dbReference type="OrthoDB" id="5988737at2759"/>
<protein>
    <recommendedName>
        <fullName evidence="8">Phospholipase A2</fullName>
        <ecNumber evidence="8">3.1.1.4</ecNumber>
    </recommendedName>
</protein>
<evidence type="ECO:0000259" key="9">
    <source>
        <dbReference type="SMART" id="SM00085"/>
    </source>
</evidence>
<feature type="signal peptide" evidence="8">
    <location>
        <begin position="1"/>
        <end position="22"/>
    </location>
</feature>
<dbReference type="FunFam" id="1.20.90.10:FF:000015">
    <property type="entry name" value="Phospholipase A(2)"/>
    <property type="match status" value="1"/>
</dbReference>
<feature type="active site" evidence="4">
    <location>
        <position position="87"/>
    </location>
</feature>
<dbReference type="SMART" id="SM00085">
    <property type="entry name" value="PA2c"/>
    <property type="match status" value="1"/>
</dbReference>
<dbReference type="InterPro" id="IPR016090">
    <property type="entry name" value="PLA2-like_dom"/>
</dbReference>
<feature type="disulfide bond" evidence="6">
    <location>
        <begin position="68"/>
        <end position="84"/>
    </location>
</feature>
<dbReference type="GO" id="GO:0005576">
    <property type="term" value="C:extracellular region"/>
    <property type="evidence" value="ECO:0007669"/>
    <property type="project" value="UniProtKB-SubCell"/>
</dbReference>
<dbReference type="PROSITE" id="PS00118">
    <property type="entry name" value="PA2_HIS"/>
    <property type="match status" value="1"/>
</dbReference>
<comment type="catalytic activity">
    <reaction evidence="8">
        <text>a 1,2-diacyl-sn-glycero-3-phosphocholine + H2O = a 1-acyl-sn-glycero-3-phosphocholine + a fatty acid + H(+)</text>
        <dbReference type="Rhea" id="RHEA:15801"/>
        <dbReference type="ChEBI" id="CHEBI:15377"/>
        <dbReference type="ChEBI" id="CHEBI:15378"/>
        <dbReference type="ChEBI" id="CHEBI:28868"/>
        <dbReference type="ChEBI" id="CHEBI:57643"/>
        <dbReference type="ChEBI" id="CHEBI:58168"/>
        <dbReference type="EC" id="3.1.1.4"/>
    </reaction>
</comment>
<keyword evidence="8" id="KW-0378">Hydrolase</keyword>
<dbReference type="Pfam" id="PF00068">
    <property type="entry name" value="Phospholip_A2_1"/>
    <property type="match status" value="1"/>
</dbReference>
<dbReference type="CDD" id="cd00125">
    <property type="entry name" value="PLA2c"/>
    <property type="match status" value="1"/>
</dbReference>
<name>A0A6P8J0E5_ACTTE</name>
<feature type="binding site" evidence="5">
    <location>
        <position position="67"/>
    </location>
    <ligand>
        <name>Ca(2+)</name>
        <dbReference type="ChEBI" id="CHEBI:29108"/>
    </ligand>
</feature>
<evidence type="ECO:0000256" key="4">
    <source>
        <dbReference type="PIRSR" id="PIRSR601211-1"/>
    </source>
</evidence>
<dbReference type="AlphaFoldDB" id="A0A6P8J0E5"/>
<dbReference type="FunCoup" id="A0A6P8J0E5">
    <property type="interactions" value="392"/>
</dbReference>
<dbReference type="GeneID" id="116306936"/>
<feature type="active site" evidence="4">
    <location>
        <position position="133"/>
    </location>
</feature>
<feature type="disulfide bond" evidence="6">
    <location>
        <begin position="119"/>
        <end position="130"/>
    </location>
</feature>
<evidence type="ECO:0000256" key="7">
    <source>
        <dbReference type="RuleBase" id="RU003654"/>
    </source>
</evidence>